<dbReference type="Proteomes" id="UP000824087">
    <property type="component" value="Unassembled WGS sequence"/>
</dbReference>
<accession>A0A9D1HU40</accession>
<dbReference type="AlphaFoldDB" id="A0A9D1HU40"/>
<dbReference type="PANTHER" id="PTHR11839">
    <property type="entry name" value="UDP/ADP-SUGAR PYROPHOSPHATASE"/>
    <property type="match status" value="1"/>
</dbReference>
<evidence type="ECO:0000313" key="5">
    <source>
        <dbReference type="Proteomes" id="UP000824087"/>
    </source>
</evidence>
<dbReference type="Pfam" id="PF00293">
    <property type="entry name" value="NUDIX"/>
    <property type="match status" value="1"/>
</dbReference>
<dbReference type="EMBL" id="DVML01000012">
    <property type="protein sequence ID" value="HIU22409.1"/>
    <property type="molecule type" value="Genomic_DNA"/>
</dbReference>
<keyword evidence="2 4" id="KW-0378">Hydrolase</keyword>
<dbReference type="Gene3D" id="3.90.79.10">
    <property type="entry name" value="Nucleoside Triphosphate Pyrophosphohydrolase"/>
    <property type="match status" value="1"/>
</dbReference>
<dbReference type="GO" id="GO:0006753">
    <property type="term" value="P:nucleoside phosphate metabolic process"/>
    <property type="evidence" value="ECO:0007669"/>
    <property type="project" value="TreeGrafter"/>
</dbReference>
<dbReference type="GO" id="GO:0019693">
    <property type="term" value="P:ribose phosphate metabolic process"/>
    <property type="evidence" value="ECO:0007669"/>
    <property type="project" value="TreeGrafter"/>
</dbReference>
<dbReference type="SUPFAM" id="SSF55811">
    <property type="entry name" value="Nudix"/>
    <property type="match status" value="1"/>
</dbReference>
<dbReference type="CDD" id="cd03424">
    <property type="entry name" value="NUDIX_ADPRase_Nudt5_UGPPase_Nudt14"/>
    <property type="match status" value="1"/>
</dbReference>
<dbReference type="InterPro" id="IPR000086">
    <property type="entry name" value="NUDIX_hydrolase_dom"/>
</dbReference>
<dbReference type="PROSITE" id="PS51462">
    <property type="entry name" value="NUDIX"/>
    <property type="match status" value="1"/>
</dbReference>
<evidence type="ECO:0000313" key="4">
    <source>
        <dbReference type="EMBL" id="HIU22409.1"/>
    </source>
</evidence>
<reference evidence="4" key="2">
    <citation type="journal article" date="2021" name="PeerJ">
        <title>Extensive microbial diversity within the chicken gut microbiome revealed by metagenomics and culture.</title>
        <authorList>
            <person name="Gilroy R."/>
            <person name="Ravi A."/>
            <person name="Getino M."/>
            <person name="Pursley I."/>
            <person name="Horton D.L."/>
            <person name="Alikhan N.F."/>
            <person name="Baker D."/>
            <person name="Gharbi K."/>
            <person name="Hall N."/>
            <person name="Watson M."/>
            <person name="Adriaenssens E.M."/>
            <person name="Foster-Nyarko E."/>
            <person name="Jarju S."/>
            <person name="Secka A."/>
            <person name="Antonio M."/>
            <person name="Oren A."/>
            <person name="Chaudhuri R.R."/>
            <person name="La Ragione R."/>
            <person name="Hildebrand F."/>
            <person name="Pallen M.J."/>
        </authorList>
    </citation>
    <scope>NUCLEOTIDE SEQUENCE</scope>
    <source>
        <strain evidence="4">CHK197-8231</strain>
    </source>
</reference>
<dbReference type="PRINTS" id="PR00502">
    <property type="entry name" value="NUDIXFAMILY"/>
</dbReference>
<sequence>MIRKEILKELRTYIDEFQIVEKRKVEQPTRHFITVDQYRILLQDGNTLYRDKVVKQGSSGNAVVILPITKENNVLLVIQPRVFTENGVGVELPAGYVELGESIEEASKRELLEETGYLAKNYIPLGSYYQDQGCMSAKNHSVLALDAEKVSVQQLDDSEYIRYLECTYEEALELIDMGYINDANSIITLEKSKKLIRRRKNEI</sequence>
<dbReference type="GO" id="GO:0016787">
    <property type="term" value="F:hydrolase activity"/>
    <property type="evidence" value="ECO:0007669"/>
    <property type="project" value="UniProtKB-KW"/>
</dbReference>
<feature type="domain" description="Nudix hydrolase" evidence="3">
    <location>
        <begin position="58"/>
        <end position="188"/>
    </location>
</feature>
<reference evidence="4" key="1">
    <citation type="submission" date="2020-10" db="EMBL/GenBank/DDBJ databases">
        <authorList>
            <person name="Gilroy R."/>
        </authorList>
    </citation>
    <scope>NUCLEOTIDE SEQUENCE</scope>
    <source>
        <strain evidence="4">CHK197-8231</strain>
    </source>
</reference>
<comment type="cofactor">
    <cofactor evidence="1">
        <name>Mg(2+)</name>
        <dbReference type="ChEBI" id="CHEBI:18420"/>
    </cofactor>
</comment>
<comment type="caution">
    <text evidence="4">The sequence shown here is derived from an EMBL/GenBank/DDBJ whole genome shotgun (WGS) entry which is preliminary data.</text>
</comment>
<dbReference type="PANTHER" id="PTHR11839:SF18">
    <property type="entry name" value="NUDIX HYDROLASE DOMAIN-CONTAINING PROTEIN"/>
    <property type="match status" value="1"/>
</dbReference>
<evidence type="ECO:0000259" key="3">
    <source>
        <dbReference type="PROSITE" id="PS51462"/>
    </source>
</evidence>
<dbReference type="InterPro" id="IPR020476">
    <property type="entry name" value="Nudix_hydrolase"/>
</dbReference>
<evidence type="ECO:0000256" key="1">
    <source>
        <dbReference type="ARBA" id="ARBA00001946"/>
    </source>
</evidence>
<dbReference type="GO" id="GO:0005829">
    <property type="term" value="C:cytosol"/>
    <property type="evidence" value="ECO:0007669"/>
    <property type="project" value="TreeGrafter"/>
</dbReference>
<proteinExistence type="predicted"/>
<name>A0A9D1HU40_9BACT</name>
<dbReference type="InterPro" id="IPR015797">
    <property type="entry name" value="NUDIX_hydrolase-like_dom_sf"/>
</dbReference>
<organism evidence="4 5">
    <name type="scientific">Candidatus Fimihabitans intestinipullorum</name>
    <dbReference type="NCBI Taxonomy" id="2840820"/>
    <lineage>
        <taxon>Bacteria</taxon>
        <taxon>Bacillati</taxon>
        <taxon>Mycoplasmatota</taxon>
        <taxon>Mycoplasmatota incertae sedis</taxon>
        <taxon>Candidatus Fimihabitans</taxon>
    </lineage>
</organism>
<gene>
    <name evidence="4" type="ORF">IAD49_02375</name>
</gene>
<evidence type="ECO:0000256" key="2">
    <source>
        <dbReference type="ARBA" id="ARBA00022801"/>
    </source>
</evidence>
<protein>
    <submittedName>
        <fullName evidence="4">NUDIX hydrolase</fullName>
    </submittedName>
</protein>